<organism evidence="2 3">
    <name type="scientific">Lysobacter antibioticus</name>
    <dbReference type="NCBI Taxonomy" id="84531"/>
    <lineage>
        <taxon>Bacteria</taxon>
        <taxon>Pseudomonadati</taxon>
        <taxon>Pseudomonadota</taxon>
        <taxon>Gammaproteobacteria</taxon>
        <taxon>Lysobacterales</taxon>
        <taxon>Lysobacteraceae</taxon>
        <taxon>Lysobacter</taxon>
    </lineage>
</organism>
<reference evidence="2 3" key="1">
    <citation type="journal article" date="2015" name="BMC Genomics">
        <title>Comparative genomics and metabolic profiling of the genus Lysobacter.</title>
        <authorList>
            <person name="de Bruijn I."/>
            <person name="Cheng X."/>
            <person name="de Jager V."/>
            <person name="Exposito R.G."/>
            <person name="Watrous J."/>
            <person name="Patel N."/>
            <person name="Postma J."/>
            <person name="Dorrestein P.C."/>
            <person name="Kobayashi D."/>
            <person name="Raaijmakers J.M."/>
        </authorList>
    </citation>
    <scope>NUCLEOTIDE SEQUENCE [LARGE SCALE GENOMIC DNA]</scope>
    <source>
        <strain evidence="2 3">76</strain>
    </source>
</reference>
<name>A0A0S2FE17_LYSAN</name>
<dbReference type="PATRIC" id="fig|84531.8.peg.3679"/>
<gene>
    <name evidence="2" type="ORF">LA76x_3661</name>
</gene>
<accession>A0A0S2FE17</accession>
<proteinExistence type="predicted"/>
<dbReference type="EMBL" id="CP011129">
    <property type="protein sequence ID" value="ALN81783.1"/>
    <property type="molecule type" value="Genomic_DNA"/>
</dbReference>
<feature type="region of interest" description="Disordered" evidence="1">
    <location>
        <begin position="1"/>
        <end position="50"/>
    </location>
</feature>
<evidence type="ECO:0000313" key="3">
    <source>
        <dbReference type="Proteomes" id="UP000060787"/>
    </source>
</evidence>
<dbReference type="Proteomes" id="UP000060787">
    <property type="component" value="Chromosome"/>
</dbReference>
<keyword evidence="3" id="KW-1185">Reference proteome</keyword>
<protein>
    <submittedName>
        <fullName evidence="2">Uncharacterized protein</fullName>
    </submittedName>
</protein>
<dbReference type="RefSeq" id="WP_187308407.1">
    <property type="nucleotide sequence ID" value="NZ_CP011129.1"/>
</dbReference>
<evidence type="ECO:0000256" key="1">
    <source>
        <dbReference type="SAM" id="MobiDB-lite"/>
    </source>
</evidence>
<feature type="compositionally biased region" description="Low complexity" evidence="1">
    <location>
        <begin position="23"/>
        <end position="50"/>
    </location>
</feature>
<sequence>MRAALRVYKRPRKIVAAPGKTISNDTSNNTSNNSSNNSNNNSNNSNNNSK</sequence>
<evidence type="ECO:0000313" key="2">
    <source>
        <dbReference type="EMBL" id="ALN81783.1"/>
    </source>
</evidence>
<dbReference type="AlphaFoldDB" id="A0A0S2FE17"/>
<dbReference type="KEGG" id="lab:LA76x_3661"/>